<dbReference type="EMBL" id="FOIJ01000033">
    <property type="protein sequence ID" value="SEU39131.1"/>
    <property type="molecule type" value="Genomic_DNA"/>
</dbReference>
<reference evidence="2" key="1">
    <citation type="submission" date="2016-10" db="EMBL/GenBank/DDBJ databases">
        <authorList>
            <person name="Varghese N."/>
            <person name="Submissions S."/>
        </authorList>
    </citation>
    <scope>NUCLEOTIDE SEQUENCE [LARGE SCALE GENOMIC DNA]</scope>
    <source>
        <strain evidence="2">DSM 16858</strain>
    </source>
</reference>
<gene>
    <name evidence="1" type="ORF">SAMN05443639_1332</name>
</gene>
<organism evidence="1 2">
    <name type="scientific">Stigmatella erecta</name>
    <dbReference type="NCBI Taxonomy" id="83460"/>
    <lineage>
        <taxon>Bacteria</taxon>
        <taxon>Pseudomonadati</taxon>
        <taxon>Myxococcota</taxon>
        <taxon>Myxococcia</taxon>
        <taxon>Myxococcales</taxon>
        <taxon>Cystobacterineae</taxon>
        <taxon>Archangiaceae</taxon>
        <taxon>Stigmatella</taxon>
    </lineage>
</organism>
<dbReference type="AlphaFoldDB" id="A0A1I0LG34"/>
<protein>
    <submittedName>
        <fullName evidence="1">Uncharacterized protein</fullName>
    </submittedName>
</protein>
<sequence length="68" mass="7083">MSVEGPERFTGGCLCGSVRIVASGWGDRRGKDACRAAPLPAPALEDFIVARLRESSVGVASLGMYTLA</sequence>
<keyword evidence="2" id="KW-1185">Reference proteome</keyword>
<name>A0A1I0LG34_9BACT</name>
<accession>A0A1I0LG34</accession>
<proteinExistence type="predicted"/>
<evidence type="ECO:0000313" key="1">
    <source>
        <dbReference type="EMBL" id="SEU39131.1"/>
    </source>
</evidence>
<evidence type="ECO:0000313" key="2">
    <source>
        <dbReference type="Proteomes" id="UP000199181"/>
    </source>
</evidence>
<dbReference type="RefSeq" id="WP_245767982.1">
    <property type="nucleotide sequence ID" value="NZ_FOIJ01000033.1"/>
</dbReference>
<dbReference type="Proteomes" id="UP000199181">
    <property type="component" value="Unassembled WGS sequence"/>
</dbReference>